<keyword evidence="3" id="KW-1185">Reference proteome</keyword>
<dbReference type="AlphaFoldDB" id="A0A8J4CQU1"/>
<evidence type="ECO:0000256" key="1">
    <source>
        <dbReference type="SAM" id="MobiDB-lite"/>
    </source>
</evidence>
<sequence length="705" mass="74663">MQGINKFVTKGVLVNDGIVTLQTNLPSEPSETPNPHLKHGRFILDHSAVRAHCENHKIPYPQRSGPAVQVLLADDRTVKTVGRKYLAPGLRPRPWVPEWEQQLTDISGVCTVMLVAQDPSDTPGAQLTAHATEALGSMESLELAGAVPADTVLAASVLADRVPLDAASEDPAHVASAIATTVAAELATGMSVDVAQEPARLAAEILTAVTPMAVEIQANAQGDMGGVDFGKLAALVTATAPQVATDPGTALEVGLMLIAAVRGAALRFDLFPVPVTVPAGMELASMVQAAAAPPNRAWTSILANSLRAGLARADAGIAALFRAGALLALIVPATITELATILAAVVLAASMRVAPEHPDTVQVYVAQTASALTAVLPADVAAAVEALTADMLQAAAAPAAPAVAADKPPRIKVAAIIHQVIEEEITADIHRLYGILIQQIREKTVSQGRTSHTNGQRFYCVGKVFIQTDRTSVSPGYRKLKGQCDDALIAEMADTIWKYACGIAPFLAKYKADGLKGEHPELLLGRSGWNVYAIAHNACVELHLDSKDGLWSIIIWIHTGKGAIEGGAFCLPGFGVRFIPGTLTMAILNARDYVHGTAPLTIPAGSSAKRWGSSFFLRVRDLQQLMELQEGLEEKGTTFAEYQKEVDQLVQAADGSRRREVAKQVAAARHEIMLAGRKRMAARGYVPELAGQQEGPARRRSRTKK</sequence>
<gene>
    <name evidence="2" type="ORF">Vretifemale_15284</name>
</gene>
<accession>A0A8J4CQU1</accession>
<organism evidence="2 3">
    <name type="scientific">Volvox reticuliferus</name>
    <dbReference type="NCBI Taxonomy" id="1737510"/>
    <lineage>
        <taxon>Eukaryota</taxon>
        <taxon>Viridiplantae</taxon>
        <taxon>Chlorophyta</taxon>
        <taxon>core chlorophytes</taxon>
        <taxon>Chlorophyceae</taxon>
        <taxon>CS clade</taxon>
        <taxon>Chlamydomonadales</taxon>
        <taxon>Volvocaceae</taxon>
        <taxon>Volvox</taxon>
    </lineage>
</organism>
<dbReference type="EMBL" id="BNCP01000038">
    <property type="protein sequence ID" value="GIL87186.1"/>
    <property type="molecule type" value="Genomic_DNA"/>
</dbReference>
<reference evidence="2" key="1">
    <citation type="journal article" date="2021" name="Proc. Natl. Acad. Sci. U.S.A.">
        <title>Three genomes in the algal genus Volvox reveal the fate of a haploid sex-determining region after a transition to homothallism.</title>
        <authorList>
            <person name="Yamamoto K."/>
            <person name="Hamaji T."/>
            <person name="Kawai-Toyooka H."/>
            <person name="Matsuzaki R."/>
            <person name="Takahashi F."/>
            <person name="Nishimura Y."/>
            <person name="Kawachi M."/>
            <person name="Noguchi H."/>
            <person name="Minakuchi Y."/>
            <person name="Umen J.G."/>
            <person name="Toyoda A."/>
            <person name="Nozaki H."/>
        </authorList>
    </citation>
    <scope>NUCLEOTIDE SEQUENCE</scope>
    <source>
        <strain evidence="2">NIES-3786</strain>
    </source>
</reference>
<name>A0A8J4CQU1_9CHLO</name>
<comment type="caution">
    <text evidence="2">The sequence shown here is derived from an EMBL/GenBank/DDBJ whole genome shotgun (WGS) entry which is preliminary data.</text>
</comment>
<evidence type="ECO:0000313" key="3">
    <source>
        <dbReference type="Proteomes" id="UP000747110"/>
    </source>
</evidence>
<evidence type="ECO:0000313" key="2">
    <source>
        <dbReference type="EMBL" id="GIL87186.1"/>
    </source>
</evidence>
<protein>
    <submittedName>
        <fullName evidence="2">Uncharacterized protein</fullName>
    </submittedName>
</protein>
<dbReference type="OrthoDB" id="555708at2759"/>
<feature type="region of interest" description="Disordered" evidence="1">
    <location>
        <begin position="685"/>
        <end position="705"/>
    </location>
</feature>
<dbReference type="Proteomes" id="UP000747110">
    <property type="component" value="Unassembled WGS sequence"/>
</dbReference>
<proteinExistence type="predicted"/>